<evidence type="ECO:0008006" key="4">
    <source>
        <dbReference type="Google" id="ProtNLM"/>
    </source>
</evidence>
<feature type="region of interest" description="Disordered" evidence="1">
    <location>
        <begin position="27"/>
        <end position="53"/>
    </location>
</feature>
<dbReference type="Proteomes" id="UP000291084">
    <property type="component" value="Chromosome 8"/>
</dbReference>
<keyword evidence="3" id="KW-1185">Reference proteome</keyword>
<feature type="non-terminal residue" evidence="2">
    <location>
        <position position="90"/>
    </location>
</feature>
<protein>
    <recommendedName>
        <fullName evidence="4">Retrotransposon gag domain-containing protein</fullName>
    </recommendedName>
</protein>
<evidence type="ECO:0000313" key="2">
    <source>
        <dbReference type="EMBL" id="BAT95506.1"/>
    </source>
</evidence>
<sequence length="90" mass="10245">MSRNQRTPANAAEDIAQALEQMVQVLQRQQANQAPRNHVGMNDFLRHNPTKFNGNASPDAADDWICNNEKIFEVIDCSEEQKLIFAVFML</sequence>
<dbReference type="AlphaFoldDB" id="A0A0S3SRP6"/>
<accession>A0A0S3SRP6</accession>
<reference evidence="2 3" key="1">
    <citation type="journal article" date="2015" name="Sci. Rep.">
        <title>The power of single molecule real-time sequencing technology in the de novo assembly of a eukaryotic genome.</title>
        <authorList>
            <person name="Sakai H."/>
            <person name="Naito K."/>
            <person name="Ogiso-Tanaka E."/>
            <person name="Takahashi Y."/>
            <person name="Iseki K."/>
            <person name="Muto C."/>
            <person name="Satou K."/>
            <person name="Teruya K."/>
            <person name="Shiroma A."/>
            <person name="Shimoji M."/>
            <person name="Hirano T."/>
            <person name="Itoh T."/>
            <person name="Kaga A."/>
            <person name="Tomooka N."/>
        </authorList>
    </citation>
    <scope>NUCLEOTIDE SEQUENCE [LARGE SCALE GENOMIC DNA]</scope>
    <source>
        <strain evidence="3">cv. Shumari</strain>
    </source>
</reference>
<evidence type="ECO:0000256" key="1">
    <source>
        <dbReference type="SAM" id="MobiDB-lite"/>
    </source>
</evidence>
<gene>
    <name evidence="2" type="primary">Vigan.08G225000</name>
    <name evidence="2" type="ORF">VIGAN_08225000</name>
</gene>
<evidence type="ECO:0000313" key="3">
    <source>
        <dbReference type="Proteomes" id="UP000291084"/>
    </source>
</evidence>
<proteinExistence type="predicted"/>
<name>A0A0S3SRP6_PHAAN</name>
<dbReference type="EMBL" id="AP015041">
    <property type="protein sequence ID" value="BAT95506.1"/>
    <property type="molecule type" value="Genomic_DNA"/>
</dbReference>
<dbReference type="OrthoDB" id="1434839at2759"/>
<organism evidence="2 3">
    <name type="scientific">Vigna angularis var. angularis</name>
    <dbReference type="NCBI Taxonomy" id="157739"/>
    <lineage>
        <taxon>Eukaryota</taxon>
        <taxon>Viridiplantae</taxon>
        <taxon>Streptophyta</taxon>
        <taxon>Embryophyta</taxon>
        <taxon>Tracheophyta</taxon>
        <taxon>Spermatophyta</taxon>
        <taxon>Magnoliopsida</taxon>
        <taxon>eudicotyledons</taxon>
        <taxon>Gunneridae</taxon>
        <taxon>Pentapetalae</taxon>
        <taxon>rosids</taxon>
        <taxon>fabids</taxon>
        <taxon>Fabales</taxon>
        <taxon>Fabaceae</taxon>
        <taxon>Papilionoideae</taxon>
        <taxon>50 kb inversion clade</taxon>
        <taxon>NPAAA clade</taxon>
        <taxon>indigoferoid/millettioid clade</taxon>
        <taxon>Phaseoleae</taxon>
        <taxon>Vigna</taxon>
    </lineage>
</organism>